<dbReference type="InterPro" id="IPR011991">
    <property type="entry name" value="ArsR-like_HTH"/>
</dbReference>
<dbReference type="InterPro" id="IPR001845">
    <property type="entry name" value="HTH_ArsR_DNA-bd_dom"/>
</dbReference>
<evidence type="ECO:0000259" key="1">
    <source>
        <dbReference type="PROSITE" id="PS50987"/>
    </source>
</evidence>
<sequence>MSPRASTLPAVPAGAPTGPEEALGRAVLARFFRALGDPTRLDLLAFLLEVGEATGRECVARAGLSQGRVSAHLACLVSCGLVEVRRQGRFSYYRVADDRVATLVGLAQEVAAGHAESIAECLVVGPALGGRGRHAAS</sequence>
<dbReference type="EMBL" id="JBHLYQ010000003">
    <property type="protein sequence ID" value="MFC0080680.1"/>
    <property type="molecule type" value="Genomic_DNA"/>
</dbReference>
<proteinExistence type="predicted"/>
<comment type="caution">
    <text evidence="2">The sequence shown here is derived from an EMBL/GenBank/DDBJ whole genome shotgun (WGS) entry which is preliminary data.</text>
</comment>
<dbReference type="RefSeq" id="WP_377787123.1">
    <property type="nucleotide sequence ID" value="NZ_JBHLYQ010000003.1"/>
</dbReference>
<keyword evidence="3" id="KW-1185">Reference proteome</keyword>
<reference evidence="2 3" key="1">
    <citation type="submission" date="2024-09" db="EMBL/GenBank/DDBJ databases">
        <authorList>
            <person name="Sun Q."/>
            <person name="Mori K."/>
        </authorList>
    </citation>
    <scope>NUCLEOTIDE SEQUENCE [LARGE SCALE GENOMIC DNA]</scope>
    <source>
        <strain evidence="2 3">JCM 15389</strain>
    </source>
</reference>
<dbReference type="InterPro" id="IPR036388">
    <property type="entry name" value="WH-like_DNA-bd_sf"/>
</dbReference>
<dbReference type="PRINTS" id="PR00778">
    <property type="entry name" value="HTHARSR"/>
</dbReference>
<dbReference type="PANTHER" id="PTHR39168">
    <property type="entry name" value="TRANSCRIPTIONAL REGULATOR-RELATED"/>
    <property type="match status" value="1"/>
</dbReference>
<feature type="domain" description="HTH arsR-type" evidence="1">
    <location>
        <begin position="20"/>
        <end position="115"/>
    </location>
</feature>
<dbReference type="InterPro" id="IPR036390">
    <property type="entry name" value="WH_DNA-bd_sf"/>
</dbReference>
<evidence type="ECO:0000313" key="2">
    <source>
        <dbReference type="EMBL" id="MFC0080680.1"/>
    </source>
</evidence>
<dbReference type="SMART" id="SM00418">
    <property type="entry name" value="HTH_ARSR"/>
    <property type="match status" value="1"/>
</dbReference>
<dbReference type="Pfam" id="PF01022">
    <property type="entry name" value="HTH_5"/>
    <property type="match status" value="1"/>
</dbReference>
<dbReference type="PANTHER" id="PTHR39168:SF2">
    <property type="entry name" value="HTH-TYPE TRANSCRIPTIONAL REGULATOR CMTR"/>
    <property type="match status" value="1"/>
</dbReference>
<evidence type="ECO:0000313" key="3">
    <source>
        <dbReference type="Proteomes" id="UP001589788"/>
    </source>
</evidence>
<dbReference type="Proteomes" id="UP001589788">
    <property type="component" value="Unassembled WGS sequence"/>
</dbReference>
<accession>A0ABV6BZ19</accession>
<dbReference type="SUPFAM" id="SSF46785">
    <property type="entry name" value="Winged helix' DNA-binding domain"/>
    <property type="match status" value="1"/>
</dbReference>
<organism evidence="2 3">
    <name type="scientific">Aciditerrimonas ferrireducens</name>
    <dbReference type="NCBI Taxonomy" id="667306"/>
    <lineage>
        <taxon>Bacteria</taxon>
        <taxon>Bacillati</taxon>
        <taxon>Actinomycetota</taxon>
        <taxon>Acidimicrobiia</taxon>
        <taxon>Acidimicrobiales</taxon>
        <taxon>Acidimicrobiaceae</taxon>
        <taxon>Aciditerrimonas</taxon>
    </lineage>
</organism>
<dbReference type="NCBIfam" id="NF033788">
    <property type="entry name" value="HTH_metalloreg"/>
    <property type="match status" value="1"/>
</dbReference>
<protein>
    <submittedName>
        <fullName evidence="2">ArsR/SmtB family transcription factor</fullName>
    </submittedName>
</protein>
<dbReference type="PROSITE" id="PS50987">
    <property type="entry name" value="HTH_ARSR_2"/>
    <property type="match status" value="1"/>
</dbReference>
<dbReference type="CDD" id="cd00090">
    <property type="entry name" value="HTH_ARSR"/>
    <property type="match status" value="1"/>
</dbReference>
<dbReference type="InterPro" id="IPR052543">
    <property type="entry name" value="HTH_Metal-responsive_Reg"/>
</dbReference>
<gene>
    <name evidence="2" type="ORF">ACFFRE_00730</name>
</gene>
<dbReference type="Gene3D" id="1.10.10.10">
    <property type="entry name" value="Winged helix-like DNA-binding domain superfamily/Winged helix DNA-binding domain"/>
    <property type="match status" value="1"/>
</dbReference>
<name>A0ABV6BZ19_9ACTN</name>